<keyword evidence="2" id="KW-1185">Reference proteome</keyword>
<accession>A0ABX4HVQ0</accession>
<protein>
    <submittedName>
        <fullName evidence="1">Uncharacterized protein</fullName>
    </submittedName>
</protein>
<organism evidence="1 2">
    <name type="scientific">Microbulbifer flavimaris</name>
    <dbReference type="NCBI Taxonomy" id="1781068"/>
    <lineage>
        <taxon>Bacteria</taxon>
        <taxon>Pseudomonadati</taxon>
        <taxon>Pseudomonadota</taxon>
        <taxon>Gammaproteobacteria</taxon>
        <taxon>Cellvibrionales</taxon>
        <taxon>Microbulbiferaceae</taxon>
        <taxon>Microbulbifer</taxon>
    </lineage>
</organism>
<dbReference type="Proteomes" id="UP000218427">
    <property type="component" value="Unassembled WGS sequence"/>
</dbReference>
<proteinExistence type="predicted"/>
<dbReference type="EMBL" id="LRFG02000007">
    <property type="protein sequence ID" value="PCO04194.1"/>
    <property type="molecule type" value="Genomic_DNA"/>
</dbReference>
<sequence length="60" mass="6686">MGGFLILLYRAVRVAGAAARALLYQRRELIRICAPFDRPSRPVGDKLFKTHGASSRNAEQ</sequence>
<evidence type="ECO:0000313" key="2">
    <source>
        <dbReference type="Proteomes" id="UP000218427"/>
    </source>
</evidence>
<reference evidence="1" key="1">
    <citation type="submission" date="2017-08" db="EMBL/GenBank/DDBJ databases">
        <title>Microbulbifer marisrubri sp. nov., a halophilic alphaproteobacterium isolated from marine sediment of the Yellow Sea, China.</title>
        <authorList>
            <person name="Zhang G."/>
            <person name="Xiong Q."/>
        </authorList>
    </citation>
    <scope>NUCLEOTIDE SEQUENCE [LARGE SCALE GENOMIC DNA]</scope>
    <source>
        <strain evidence="1">WRN-8</strain>
    </source>
</reference>
<comment type="caution">
    <text evidence="1">The sequence shown here is derived from an EMBL/GenBank/DDBJ whole genome shotgun (WGS) entry which is preliminary data.</text>
</comment>
<evidence type="ECO:0000313" key="1">
    <source>
        <dbReference type="EMBL" id="PCO04194.1"/>
    </source>
</evidence>
<name>A0ABX4HVQ0_9GAMM</name>
<gene>
    <name evidence="1" type="ORF">AWR36_015080</name>
</gene>